<name>A0A061R4R4_9CHLO</name>
<protein>
    <submittedName>
        <fullName evidence="2">Uncharacterized protein</fullName>
    </submittedName>
</protein>
<sequence>QRNAQAIGPDHAAGTDVQMVPPCAASSQRYRVVSTTVTSFESKHGKRHAIEIDVVGCLDGGAETPRKKIRPNHFPNLDEANRLREELRRRVNTLMTRDDLTALAPKVRCSTLEFSLAEDGVSAKWAGANMPRGPRRRAAAADAVTAPEGGPPPGGAAQQQQQQQEEEEGEPQQQQEEEEEPQQRSPAGPAASAAPPPAGGPRVLERPLSSRAALTTVSARIRKRVVRRLKRALPGFQDEELVSAPASSFLLGHRWGVGPAERRDAPGFVRPLSASVQMTGVKAARKVAKAAWRTLKDAEHGWADAMRRALRDAGIWRPFPETGFGCCLIVHTPRGSGGASIEAAAGATLGPKVVAELLGGSTLRVSSPDGVVIDEVLQQRGTVTLLDGSLTHQALGAESLALVFSLQRGLLEALCRRDPAAPAGSVPVRVSDVPGVEARRPHAARSLLKRLAPYLHMAAVPWRPSRSGTLAARLGPVQSTG</sequence>
<evidence type="ECO:0000256" key="1">
    <source>
        <dbReference type="SAM" id="MobiDB-lite"/>
    </source>
</evidence>
<feature type="compositionally biased region" description="Acidic residues" evidence="1">
    <location>
        <begin position="164"/>
        <end position="180"/>
    </location>
</feature>
<gene>
    <name evidence="2" type="ORF">TSPGSL018_15381</name>
</gene>
<feature type="region of interest" description="Disordered" evidence="1">
    <location>
        <begin position="125"/>
        <end position="209"/>
    </location>
</feature>
<feature type="compositionally biased region" description="Low complexity" evidence="1">
    <location>
        <begin position="183"/>
        <end position="193"/>
    </location>
</feature>
<feature type="non-terminal residue" evidence="2">
    <location>
        <position position="1"/>
    </location>
</feature>
<dbReference type="AlphaFoldDB" id="A0A061R4R4"/>
<proteinExistence type="predicted"/>
<reference evidence="2" key="1">
    <citation type="submission" date="2014-05" db="EMBL/GenBank/DDBJ databases">
        <title>The transcriptome of the halophilic microalga Tetraselmis sp. GSL018 isolated from the Great Salt Lake, Utah.</title>
        <authorList>
            <person name="Jinkerson R.E."/>
            <person name="D'Adamo S."/>
            <person name="Posewitz M.C."/>
        </authorList>
    </citation>
    <scope>NUCLEOTIDE SEQUENCE</scope>
    <source>
        <strain evidence="2">GSL018</strain>
    </source>
</reference>
<organism evidence="2">
    <name type="scientific">Tetraselmis sp. GSL018</name>
    <dbReference type="NCBI Taxonomy" id="582737"/>
    <lineage>
        <taxon>Eukaryota</taxon>
        <taxon>Viridiplantae</taxon>
        <taxon>Chlorophyta</taxon>
        <taxon>core chlorophytes</taxon>
        <taxon>Chlorodendrophyceae</taxon>
        <taxon>Chlorodendrales</taxon>
        <taxon>Chlorodendraceae</taxon>
        <taxon>Tetraselmis</taxon>
    </lineage>
</organism>
<evidence type="ECO:0000313" key="2">
    <source>
        <dbReference type="EMBL" id="JAC65734.1"/>
    </source>
</evidence>
<accession>A0A061R4R4</accession>
<dbReference type="EMBL" id="GBEZ01020982">
    <property type="protein sequence ID" value="JAC65734.1"/>
    <property type="molecule type" value="Transcribed_RNA"/>
</dbReference>